<protein>
    <submittedName>
        <fullName evidence="2">Uncharacterized protein</fullName>
    </submittedName>
</protein>
<reference evidence="2" key="1">
    <citation type="submission" date="2022-11" db="UniProtKB">
        <authorList>
            <consortium name="WormBaseParasite"/>
        </authorList>
    </citation>
    <scope>IDENTIFICATION</scope>
</reference>
<organism evidence="1 2">
    <name type="scientific">Panagrolaimus sp. ES5</name>
    <dbReference type="NCBI Taxonomy" id="591445"/>
    <lineage>
        <taxon>Eukaryota</taxon>
        <taxon>Metazoa</taxon>
        <taxon>Ecdysozoa</taxon>
        <taxon>Nematoda</taxon>
        <taxon>Chromadorea</taxon>
        <taxon>Rhabditida</taxon>
        <taxon>Tylenchina</taxon>
        <taxon>Panagrolaimomorpha</taxon>
        <taxon>Panagrolaimoidea</taxon>
        <taxon>Panagrolaimidae</taxon>
        <taxon>Panagrolaimus</taxon>
    </lineage>
</organism>
<dbReference type="WBParaSite" id="ES5_v2.g16323.t1">
    <property type="protein sequence ID" value="ES5_v2.g16323.t1"/>
    <property type="gene ID" value="ES5_v2.g16323"/>
</dbReference>
<evidence type="ECO:0000313" key="1">
    <source>
        <dbReference type="Proteomes" id="UP000887579"/>
    </source>
</evidence>
<dbReference type="Proteomes" id="UP000887579">
    <property type="component" value="Unplaced"/>
</dbReference>
<proteinExistence type="predicted"/>
<evidence type="ECO:0000313" key="2">
    <source>
        <dbReference type="WBParaSite" id="ES5_v2.g16323.t1"/>
    </source>
</evidence>
<name>A0AC34FGM0_9BILA</name>
<accession>A0AC34FGM0</accession>
<sequence length="120" mass="13163">MNSVKFFGFISLVCLFAFILPSISADPDNMPGTTEAKNLWEDIKNMRVTEIKRSALACPLPLVGASCSEETPLYYFACCGELNASCCFRLQDWVIALLGILTILVVLSIVINCIRCLCGC</sequence>